<accession>A0A0A8Y6X2</accession>
<protein>
    <submittedName>
        <fullName evidence="1">Uncharacterized protein</fullName>
    </submittedName>
</protein>
<sequence length="31" mass="3838">MVMEELRMTIMYWDIFIPVLLQKWPEIPKEG</sequence>
<evidence type="ECO:0000313" key="1">
    <source>
        <dbReference type="EMBL" id="JAD21809.1"/>
    </source>
</evidence>
<dbReference type="AlphaFoldDB" id="A0A0A8Y6X2"/>
<name>A0A0A8Y6X2_ARUDO</name>
<proteinExistence type="predicted"/>
<organism evidence="1">
    <name type="scientific">Arundo donax</name>
    <name type="common">Giant reed</name>
    <name type="synonym">Donax arundinaceus</name>
    <dbReference type="NCBI Taxonomy" id="35708"/>
    <lineage>
        <taxon>Eukaryota</taxon>
        <taxon>Viridiplantae</taxon>
        <taxon>Streptophyta</taxon>
        <taxon>Embryophyta</taxon>
        <taxon>Tracheophyta</taxon>
        <taxon>Spermatophyta</taxon>
        <taxon>Magnoliopsida</taxon>
        <taxon>Liliopsida</taxon>
        <taxon>Poales</taxon>
        <taxon>Poaceae</taxon>
        <taxon>PACMAD clade</taxon>
        <taxon>Arundinoideae</taxon>
        <taxon>Arundineae</taxon>
        <taxon>Arundo</taxon>
    </lineage>
</organism>
<reference evidence="1" key="1">
    <citation type="submission" date="2014-09" db="EMBL/GenBank/DDBJ databases">
        <authorList>
            <person name="Magalhaes I.L.F."/>
            <person name="Oliveira U."/>
            <person name="Santos F.R."/>
            <person name="Vidigal T.H.D.A."/>
            <person name="Brescovit A.D."/>
            <person name="Santos A.J."/>
        </authorList>
    </citation>
    <scope>NUCLEOTIDE SEQUENCE</scope>
    <source>
        <tissue evidence="1">Shoot tissue taken approximately 20 cm above the soil surface</tissue>
    </source>
</reference>
<reference evidence="1" key="2">
    <citation type="journal article" date="2015" name="Data Brief">
        <title>Shoot transcriptome of the giant reed, Arundo donax.</title>
        <authorList>
            <person name="Barrero R.A."/>
            <person name="Guerrero F.D."/>
            <person name="Moolhuijzen P."/>
            <person name="Goolsby J.A."/>
            <person name="Tidwell J."/>
            <person name="Bellgard S.E."/>
            <person name="Bellgard M.I."/>
        </authorList>
    </citation>
    <scope>NUCLEOTIDE SEQUENCE</scope>
    <source>
        <tissue evidence="1">Shoot tissue taken approximately 20 cm above the soil surface</tissue>
    </source>
</reference>
<dbReference type="EMBL" id="GBRH01276086">
    <property type="protein sequence ID" value="JAD21809.1"/>
    <property type="molecule type" value="Transcribed_RNA"/>
</dbReference>